<feature type="signal peptide" evidence="1">
    <location>
        <begin position="1"/>
        <end position="22"/>
    </location>
</feature>
<dbReference type="STRING" id="1122189.SAMN02745165_02576"/>
<evidence type="ECO:0000313" key="4">
    <source>
        <dbReference type="Proteomes" id="UP000184171"/>
    </source>
</evidence>
<dbReference type="RefSeq" id="WP_244151871.1">
    <property type="nucleotide sequence ID" value="NZ_FQZT01000009.1"/>
</dbReference>
<protein>
    <submittedName>
        <fullName evidence="3">LEA14-like dessication related protein</fullName>
    </submittedName>
</protein>
<dbReference type="InterPro" id="IPR004864">
    <property type="entry name" value="LEA_2"/>
</dbReference>
<dbReference type="Pfam" id="PF03168">
    <property type="entry name" value="LEA_2"/>
    <property type="match status" value="1"/>
</dbReference>
<dbReference type="SUPFAM" id="SSF117070">
    <property type="entry name" value="LEA14-like"/>
    <property type="match status" value="1"/>
</dbReference>
<organism evidence="3 4">
    <name type="scientific">Malonomonas rubra DSM 5091</name>
    <dbReference type="NCBI Taxonomy" id="1122189"/>
    <lineage>
        <taxon>Bacteria</taxon>
        <taxon>Pseudomonadati</taxon>
        <taxon>Thermodesulfobacteriota</taxon>
        <taxon>Desulfuromonadia</taxon>
        <taxon>Desulfuromonadales</taxon>
        <taxon>Geopsychrobacteraceae</taxon>
        <taxon>Malonomonas</taxon>
    </lineage>
</organism>
<sequence>MRKGHIFLALLLLLLCSCATLSPVFEQPQVSLSSIRMLPSDGVLPQFEIGLHVINPNRVPLKLFGLSYEVELEGHRVLTGVASELPLIGAYGEGDVLLRATPDLFSTIGLFTELLNQPREQFNYNFSARLDVGKLLPKISVEKSGLISFPVKNR</sequence>
<accession>A0A1M6JZ74</accession>
<evidence type="ECO:0000259" key="2">
    <source>
        <dbReference type="Pfam" id="PF03168"/>
    </source>
</evidence>
<feature type="chain" id="PRO_5013110566" evidence="1">
    <location>
        <begin position="23"/>
        <end position="154"/>
    </location>
</feature>
<evidence type="ECO:0000313" key="3">
    <source>
        <dbReference type="EMBL" id="SHJ51948.1"/>
    </source>
</evidence>
<evidence type="ECO:0000256" key="1">
    <source>
        <dbReference type="SAM" id="SignalP"/>
    </source>
</evidence>
<gene>
    <name evidence="3" type="ORF">SAMN02745165_02576</name>
</gene>
<dbReference type="AlphaFoldDB" id="A0A1M6JZ74"/>
<keyword evidence="1" id="KW-0732">Signal</keyword>
<proteinExistence type="predicted"/>
<dbReference type="EMBL" id="FQZT01000009">
    <property type="protein sequence ID" value="SHJ51948.1"/>
    <property type="molecule type" value="Genomic_DNA"/>
</dbReference>
<keyword evidence="4" id="KW-1185">Reference proteome</keyword>
<name>A0A1M6JZ74_MALRU</name>
<dbReference type="Proteomes" id="UP000184171">
    <property type="component" value="Unassembled WGS sequence"/>
</dbReference>
<feature type="domain" description="Late embryogenesis abundant protein LEA-2 subgroup" evidence="2">
    <location>
        <begin position="52"/>
        <end position="144"/>
    </location>
</feature>
<dbReference type="PROSITE" id="PS51257">
    <property type="entry name" value="PROKAR_LIPOPROTEIN"/>
    <property type="match status" value="1"/>
</dbReference>
<dbReference type="Gene3D" id="2.60.40.1820">
    <property type="match status" value="1"/>
</dbReference>
<reference evidence="3 4" key="1">
    <citation type="submission" date="2016-11" db="EMBL/GenBank/DDBJ databases">
        <authorList>
            <person name="Jaros S."/>
            <person name="Januszkiewicz K."/>
            <person name="Wedrychowicz H."/>
        </authorList>
    </citation>
    <scope>NUCLEOTIDE SEQUENCE [LARGE SCALE GENOMIC DNA]</scope>
    <source>
        <strain evidence="3 4">DSM 5091</strain>
    </source>
</reference>